<protein>
    <submittedName>
        <fullName evidence="1">Uncharacterized protein</fullName>
    </submittedName>
</protein>
<sequence length="136" mass="14828">MNSRRFLTGIAVSGSACGASGCPEFTKSKIPVAIGVINNRGRMKTVDIEITRRVSTVFEQTTEVNPSSEDTDDGDSYWPVAIIHELIKEDVEYQLSVDTNRGDSTSTHVVAECTKDGKNPRMDDSASIWGWATGSR</sequence>
<dbReference type="PROSITE" id="PS51257">
    <property type="entry name" value="PROKAR_LIPOPROTEIN"/>
    <property type="match status" value="1"/>
</dbReference>
<dbReference type="Proteomes" id="UP001056855">
    <property type="component" value="Chromosome"/>
</dbReference>
<keyword evidence="2" id="KW-1185">Reference proteome</keyword>
<evidence type="ECO:0000313" key="2">
    <source>
        <dbReference type="Proteomes" id="UP001056855"/>
    </source>
</evidence>
<reference evidence="1" key="1">
    <citation type="submission" date="2022-06" db="EMBL/GenBank/DDBJ databases">
        <title>Diverse halophilic archaea isolated from saline environments.</title>
        <authorList>
            <person name="Cui H.-L."/>
        </authorList>
    </citation>
    <scope>NUCLEOTIDE SEQUENCE</scope>
    <source>
        <strain evidence="1">WLHS1</strain>
    </source>
</reference>
<proteinExistence type="predicted"/>
<dbReference type="RefSeq" id="WP_254157821.1">
    <property type="nucleotide sequence ID" value="NZ_CP100355.1"/>
</dbReference>
<dbReference type="AlphaFoldDB" id="A0A9E7SVW1"/>
<dbReference type="KEGG" id="sawl:NGM29_16750"/>
<evidence type="ECO:0000313" key="1">
    <source>
        <dbReference type="EMBL" id="UTF53396.1"/>
    </source>
</evidence>
<dbReference type="GeneID" id="73291730"/>
<accession>A0A9E7SVW1</accession>
<dbReference type="EMBL" id="CP100355">
    <property type="protein sequence ID" value="UTF53396.1"/>
    <property type="molecule type" value="Genomic_DNA"/>
</dbReference>
<gene>
    <name evidence="1" type="ORF">NGM29_16750</name>
</gene>
<name>A0A9E7SVW1_9EURY</name>
<organism evidence="1 2">
    <name type="scientific">Natronosalvus rutilus</name>
    <dbReference type="NCBI Taxonomy" id="2953753"/>
    <lineage>
        <taxon>Archaea</taxon>
        <taxon>Methanobacteriati</taxon>
        <taxon>Methanobacteriota</taxon>
        <taxon>Stenosarchaea group</taxon>
        <taxon>Halobacteria</taxon>
        <taxon>Halobacteriales</taxon>
        <taxon>Natrialbaceae</taxon>
        <taxon>Natronosalvus</taxon>
    </lineage>
</organism>